<evidence type="ECO:0000256" key="2">
    <source>
        <dbReference type="SAM" id="Coils"/>
    </source>
</evidence>
<dbReference type="Gene3D" id="3.90.1720.10">
    <property type="entry name" value="endopeptidase domain like (from Nostoc punctiforme)"/>
    <property type="match status" value="1"/>
</dbReference>
<dbReference type="InterPro" id="IPR007921">
    <property type="entry name" value="CHAP_dom"/>
</dbReference>
<dbReference type="InterPro" id="IPR038765">
    <property type="entry name" value="Papain-like_cys_pep_sf"/>
</dbReference>
<reference evidence="6 7" key="1">
    <citation type="journal article" date="2015" name="Genome Announc.">
        <title>Expanding the biotechnology potential of lactobacilli through comparative genomics of 213 strains and associated genera.</title>
        <authorList>
            <person name="Sun Z."/>
            <person name="Harris H.M."/>
            <person name="McCann A."/>
            <person name="Guo C."/>
            <person name="Argimon S."/>
            <person name="Zhang W."/>
            <person name="Yang X."/>
            <person name="Jeffery I.B."/>
            <person name="Cooney J.C."/>
            <person name="Kagawa T.F."/>
            <person name="Liu W."/>
            <person name="Song Y."/>
            <person name="Salvetti E."/>
            <person name="Wrobel A."/>
            <person name="Rasinkangas P."/>
            <person name="Parkhill J."/>
            <person name="Rea M.C."/>
            <person name="O'Sullivan O."/>
            <person name="Ritari J."/>
            <person name="Douillard F.P."/>
            <person name="Paul Ross R."/>
            <person name="Yang R."/>
            <person name="Briner A.E."/>
            <person name="Felis G.E."/>
            <person name="de Vos W.M."/>
            <person name="Barrangou R."/>
            <person name="Klaenhammer T.R."/>
            <person name="Caufield P.W."/>
            <person name="Cui Y."/>
            <person name="Zhang H."/>
            <person name="O'Toole P.W."/>
        </authorList>
    </citation>
    <scope>NUCLEOTIDE SEQUENCE [LARGE SCALE GENOMIC DNA]</scope>
    <source>
        <strain evidence="6 7">DSM 15353</strain>
    </source>
</reference>
<feature type="chain" id="PRO_5039200687" description="Peptidase C51 domain-containing protein" evidence="4">
    <location>
        <begin position="26"/>
        <end position="378"/>
    </location>
</feature>
<dbReference type="AlphaFoldDB" id="A0A0R2JZW0"/>
<feature type="coiled-coil region" evidence="2">
    <location>
        <begin position="122"/>
        <end position="156"/>
    </location>
</feature>
<proteinExistence type="predicted"/>
<feature type="compositionally biased region" description="Polar residues" evidence="3">
    <location>
        <begin position="232"/>
        <end position="243"/>
    </location>
</feature>
<dbReference type="PRINTS" id="PR01852">
    <property type="entry name" value="SIBAPROTEIN"/>
</dbReference>
<evidence type="ECO:0000256" key="1">
    <source>
        <dbReference type="ARBA" id="ARBA00022729"/>
    </source>
</evidence>
<accession>A0A0R2JZW0</accession>
<feature type="coiled-coil region" evidence="2">
    <location>
        <begin position="34"/>
        <end position="61"/>
    </location>
</feature>
<feature type="region of interest" description="Disordered" evidence="3">
    <location>
        <begin position="178"/>
        <end position="243"/>
    </location>
</feature>
<dbReference type="PATRIC" id="fig|89059.3.peg.1638"/>
<dbReference type="PROSITE" id="PS50911">
    <property type="entry name" value="CHAP"/>
    <property type="match status" value="1"/>
</dbReference>
<evidence type="ECO:0000313" key="7">
    <source>
        <dbReference type="Proteomes" id="UP000051491"/>
    </source>
</evidence>
<gene>
    <name evidence="6" type="ORF">IV43_GL001530</name>
</gene>
<comment type="caution">
    <text evidence="6">The sequence shown here is derived from an EMBL/GenBank/DDBJ whole genome shotgun (WGS) entry which is preliminary data.</text>
</comment>
<dbReference type="OrthoDB" id="2409959at2"/>
<evidence type="ECO:0000256" key="4">
    <source>
        <dbReference type="SAM" id="SignalP"/>
    </source>
</evidence>
<dbReference type="SUPFAM" id="SSF54001">
    <property type="entry name" value="Cysteine proteinases"/>
    <property type="match status" value="1"/>
</dbReference>
<feature type="signal peptide" evidence="4">
    <location>
        <begin position="1"/>
        <end position="25"/>
    </location>
</feature>
<dbReference type="Gene3D" id="6.10.250.3150">
    <property type="match status" value="1"/>
</dbReference>
<feature type="compositionally biased region" description="Basic and acidic residues" evidence="3">
    <location>
        <begin position="190"/>
        <end position="216"/>
    </location>
</feature>
<protein>
    <recommendedName>
        <fullName evidence="5">Peptidase C51 domain-containing protein</fullName>
    </recommendedName>
</protein>
<feature type="domain" description="Peptidase C51" evidence="5">
    <location>
        <begin position="249"/>
        <end position="377"/>
    </location>
</feature>
<evidence type="ECO:0000256" key="3">
    <source>
        <dbReference type="SAM" id="MobiDB-lite"/>
    </source>
</evidence>
<evidence type="ECO:0000313" key="6">
    <source>
        <dbReference type="EMBL" id="KRN82833.1"/>
    </source>
</evidence>
<dbReference type="Proteomes" id="UP000051491">
    <property type="component" value="Unassembled WGS sequence"/>
</dbReference>
<evidence type="ECO:0000259" key="5">
    <source>
        <dbReference type="PROSITE" id="PS50911"/>
    </source>
</evidence>
<dbReference type="RefSeq" id="WP_010496778.1">
    <property type="nucleotide sequence ID" value="NZ_JQBK01000047.1"/>
</dbReference>
<sequence>MKKNLLSQCAIVLATVTTMSVVAPAVSADTASDLNDVNTEIAATKKKIADSQKKIDAATELQMEKSQKINDLKVQISKRDGQLKKQAQSAQINNSGSMLKFVTDSDSISDALGRTVTVARVVHANNQTMEQQKNDQEQVEKEQADLTKSVKDEKNENLNLLRMKADLYSKQADLTAKKNKQDATAQENAKAAKEAAQKVKDAKDLETAGREADKAHNAANEDAAQKNRDNQNDAVSKGDNSNNNTAKVQVQQVNLSSEQHGHGGGANGYPAGQCTYYVKMMAPWVGGHWGNGQQWASSAAAAGFRVDHTPSVGSVAVYTGGANVGGWIAAPGYGHVALVQSVNGGSVTITQGGTGFPNPMGPNTQTVSAGAAMAYIHR</sequence>
<keyword evidence="1 4" id="KW-0732">Signal</keyword>
<dbReference type="InterPro" id="IPR009148">
    <property type="entry name" value="PcsB-like"/>
</dbReference>
<keyword evidence="2" id="KW-0175">Coiled coil</keyword>
<name>A0A0R2JZW0_9LACO</name>
<dbReference type="Pfam" id="PF24568">
    <property type="entry name" value="CC_PcsB"/>
    <property type="match status" value="1"/>
</dbReference>
<dbReference type="EMBL" id="JQBK01000047">
    <property type="protein sequence ID" value="KRN82833.1"/>
    <property type="molecule type" value="Genomic_DNA"/>
</dbReference>
<dbReference type="InterPro" id="IPR057309">
    <property type="entry name" value="PcsB_CC"/>
</dbReference>
<organism evidence="6 7">
    <name type="scientific">Ligilactobacillus acidipiscis</name>
    <dbReference type="NCBI Taxonomy" id="89059"/>
    <lineage>
        <taxon>Bacteria</taxon>
        <taxon>Bacillati</taxon>
        <taxon>Bacillota</taxon>
        <taxon>Bacilli</taxon>
        <taxon>Lactobacillales</taxon>
        <taxon>Lactobacillaceae</taxon>
        <taxon>Ligilactobacillus</taxon>
    </lineage>
</organism>
<dbReference type="Pfam" id="PF05257">
    <property type="entry name" value="CHAP"/>
    <property type="match status" value="1"/>
</dbReference>